<feature type="compositionally biased region" description="Low complexity" evidence="4">
    <location>
        <begin position="861"/>
        <end position="874"/>
    </location>
</feature>
<dbReference type="InterPro" id="IPR039727">
    <property type="entry name" value="SE/Ars2"/>
</dbReference>
<dbReference type="PANTHER" id="PTHR13165">
    <property type="entry name" value="ARSENITE-RESISTANCE PROTEIN 2"/>
    <property type="match status" value="1"/>
</dbReference>
<feature type="compositionally biased region" description="Low complexity" evidence="4">
    <location>
        <begin position="20"/>
        <end position="29"/>
    </location>
</feature>
<feature type="domain" description="C2H2-type" evidence="5">
    <location>
        <begin position="689"/>
        <end position="710"/>
    </location>
</feature>
<keyword evidence="3" id="KW-0539">Nucleus</keyword>
<evidence type="ECO:0000313" key="7">
    <source>
        <dbReference type="Proteomes" id="UP000567179"/>
    </source>
</evidence>
<proteinExistence type="inferred from homology"/>
<feature type="compositionally biased region" description="Basic and acidic residues" evidence="4">
    <location>
        <begin position="455"/>
        <end position="464"/>
    </location>
</feature>
<feature type="compositionally biased region" description="Basic and acidic residues" evidence="4">
    <location>
        <begin position="84"/>
        <end position="103"/>
    </location>
</feature>
<dbReference type="Pfam" id="PF12066">
    <property type="entry name" value="SERRATE_Ars2_N"/>
    <property type="match status" value="1"/>
</dbReference>
<dbReference type="PROSITE" id="PS00028">
    <property type="entry name" value="ZINC_FINGER_C2H2_1"/>
    <property type="match status" value="1"/>
</dbReference>
<dbReference type="Proteomes" id="UP000567179">
    <property type="component" value="Unassembled WGS sequence"/>
</dbReference>
<dbReference type="InterPro" id="IPR021933">
    <property type="entry name" value="SERRATE/Ars2_N"/>
</dbReference>
<dbReference type="InterPro" id="IPR007042">
    <property type="entry name" value="SERRATE/Ars2_C"/>
</dbReference>
<sequence length="913" mass="103394">MSSWSSSYPPPPRRSRSRSPPRSGYSSGRAPHPELYDDYRAGYDSYDRDRWQYDRDRYDYGRRRSRSPPVDEPGRKRRRSMSPYDRERYDPRPRYSDDYDAHSRHGYSTSPRRHAGQHPSSRRAPPDPHHFDYPASLKQYADWFRYHYPSQAAEEDSADKQAEQEAGDGSKPRNGIKTRWEKYKKDFAATQLQTMFEHHRKSPWFAEKYDPAADFENLRKRVRKEGWKGRLNNFLDDLETGKFDPDLHEPEAEPKSPIIKENGTGDATEEVKPPVDEDGTFNADADEDGGDHDTARNDTNGKSTGFDRRNNRGEEISVPTEGNQVMIRTIPPDIGRVKLEEACSKIPGYIYLALGDPLQKRNYYRAGWLTFKDDADMDVVMMELQEKKIEGFKLHVTHNLRPFVNKIRYAPEVASRPERLEKDLENVKVLAKILEDRAEELRLWKMPPPAPAPKVEGDETKADSQDAEMVPPTDDEEVEPAPKERGSEAVERRINRVMTDIKEQGVIDASDEKAFKEKKVVVSLDMYLAYLRAAFHTCYYCAVVTDHLEELQRKCIKHERKTLSKTALQELRAEAEKEEKEKEKEKKAGEDEDKEMQDETDDKAKVKENGNGNGNAAVVKPKQQQQDKDTRDWKRNDERWIEWLEAKVALLINRDGVDPRTYGGKSYEEELSKAVEPYLKQEDEGKFRCKTCQKLFKATAFVEKHIANKHPELVKQLDDLPYFNNFALDPHHIQPFAHPPPVVGNASQAPPPQAYGIQAPMAFQGGDFGRGGGGYYGAGGPFLPPGGGFPYFNGQWAEFPGGYPPGGFPPPGGHPNRRLSDRISGFADGNSVIPAGAGLPPKPTPAALDTALVSGNGPTGGRRNNNRQNSTNMSGPPPPPPPDAKEDPRAAGGKRVSYHDMDLVAEGDVELMY</sequence>
<organism evidence="6 7">
    <name type="scientific">Psilocybe cf. subviscida</name>
    <dbReference type="NCBI Taxonomy" id="2480587"/>
    <lineage>
        <taxon>Eukaryota</taxon>
        <taxon>Fungi</taxon>
        <taxon>Dikarya</taxon>
        <taxon>Basidiomycota</taxon>
        <taxon>Agaricomycotina</taxon>
        <taxon>Agaricomycetes</taxon>
        <taxon>Agaricomycetidae</taxon>
        <taxon>Agaricales</taxon>
        <taxon>Agaricineae</taxon>
        <taxon>Strophariaceae</taxon>
        <taxon>Psilocybe</taxon>
    </lineage>
</organism>
<feature type="region of interest" description="Disordered" evidence="4">
    <location>
        <begin position="152"/>
        <end position="179"/>
    </location>
</feature>
<evidence type="ECO:0000256" key="1">
    <source>
        <dbReference type="ARBA" id="ARBA00004123"/>
    </source>
</evidence>
<dbReference type="EMBL" id="JAACJJ010000028">
    <property type="protein sequence ID" value="KAF5322461.1"/>
    <property type="molecule type" value="Genomic_DNA"/>
</dbReference>
<feature type="region of interest" description="Disordered" evidence="4">
    <location>
        <begin position="54"/>
        <end position="134"/>
    </location>
</feature>
<dbReference type="GO" id="GO:0016604">
    <property type="term" value="C:nuclear body"/>
    <property type="evidence" value="ECO:0007669"/>
    <property type="project" value="TreeGrafter"/>
</dbReference>
<dbReference type="Pfam" id="PF04959">
    <property type="entry name" value="ARS2"/>
    <property type="match status" value="1"/>
</dbReference>
<feature type="compositionally biased region" description="Acidic residues" evidence="4">
    <location>
        <begin position="276"/>
        <end position="290"/>
    </location>
</feature>
<evidence type="ECO:0000313" key="6">
    <source>
        <dbReference type="EMBL" id="KAF5322461.1"/>
    </source>
</evidence>
<name>A0A8H5BG23_9AGAR</name>
<dbReference type="AlphaFoldDB" id="A0A8H5BG23"/>
<protein>
    <recommendedName>
        <fullName evidence="5">C2H2-type domain-containing protein</fullName>
    </recommendedName>
</protein>
<feature type="compositionally biased region" description="Basic and acidic residues" evidence="4">
    <location>
        <begin position="305"/>
        <end position="315"/>
    </location>
</feature>
<dbReference type="InterPro" id="IPR013087">
    <property type="entry name" value="Znf_C2H2_type"/>
</dbReference>
<reference evidence="6 7" key="1">
    <citation type="journal article" date="2020" name="ISME J.">
        <title>Uncovering the hidden diversity of litter-decomposition mechanisms in mushroom-forming fungi.</title>
        <authorList>
            <person name="Floudas D."/>
            <person name="Bentzer J."/>
            <person name="Ahren D."/>
            <person name="Johansson T."/>
            <person name="Persson P."/>
            <person name="Tunlid A."/>
        </authorList>
    </citation>
    <scope>NUCLEOTIDE SEQUENCE [LARGE SCALE GENOMIC DNA]</scope>
    <source>
        <strain evidence="6 7">CBS 101986</strain>
    </source>
</reference>
<keyword evidence="7" id="KW-1185">Reference proteome</keyword>
<dbReference type="GO" id="GO:0031047">
    <property type="term" value="P:regulatory ncRNA-mediated gene silencing"/>
    <property type="evidence" value="ECO:0007669"/>
    <property type="project" value="UniProtKB-ARBA"/>
</dbReference>
<comment type="subcellular location">
    <subcellularLocation>
        <location evidence="1">Nucleus</location>
    </subcellularLocation>
</comment>
<dbReference type="GO" id="GO:0016070">
    <property type="term" value="P:RNA metabolic process"/>
    <property type="evidence" value="ECO:0007669"/>
    <property type="project" value="UniProtKB-ARBA"/>
</dbReference>
<feature type="region of interest" description="Disordered" evidence="4">
    <location>
        <begin position="1"/>
        <end position="41"/>
    </location>
</feature>
<comment type="similarity">
    <text evidence="2">Belongs to the ARS2 family.</text>
</comment>
<evidence type="ECO:0000256" key="3">
    <source>
        <dbReference type="ARBA" id="ARBA00023242"/>
    </source>
</evidence>
<feature type="compositionally biased region" description="Basic and acidic residues" evidence="4">
    <location>
        <begin position="158"/>
        <end position="171"/>
    </location>
</feature>
<feature type="region of interest" description="Disordered" evidence="4">
    <location>
        <begin position="573"/>
        <end position="633"/>
    </location>
</feature>
<evidence type="ECO:0000256" key="2">
    <source>
        <dbReference type="ARBA" id="ARBA00005407"/>
    </source>
</evidence>
<feature type="compositionally biased region" description="Basic and acidic residues" evidence="4">
    <location>
        <begin position="480"/>
        <end position="489"/>
    </location>
</feature>
<dbReference type="OrthoDB" id="342064at2759"/>
<feature type="compositionally biased region" description="Pro residues" evidence="4">
    <location>
        <begin position="802"/>
        <end position="813"/>
    </location>
</feature>
<feature type="region of interest" description="Disordered" evidence="4">
    <location>
        <begin position="445"/>
        <end position="489"/>
    </location>
</feature>
<accession>A0A8H5BG23</accession>
<feature type="compositionally biased region" description="Basic and acidic residues" evidence="4">
    <location>
        <begin position="573"/>
        <end position="589"/>
    </location>
</feature>
<feature type="compositionally biased region" description="Basic and acidic residues" evidence="4">
    <location>
        <begin position="31"/>
        <end position="41"/>
    </location>
</feature>
<gene>
    <name evidence="6" type="ORF">D9619_001178</name>
</gene>
<feature type="region of interest" description="Disordered" evidence="4">
    <location>
        <begin position="245"/>
        <end position="315"/>
    </location>
</feature>
<dbReference type="PANTHER" id="PTHR13165:SF0">
    <property type="entry name" value="SERRATE RNA EFFECTOR MOLECULE HOMOLOG"/>
    <property type="match status" value="1"/>
</dbReference>
<feature type="region of interest" description="Disordered" evidence="4">
    <location>
        <begin position="802"/>
        <end position="901"/>
    </location>
</feature>
<feature type="compositionally biased region" description="Basic and acidic residues" evidence="4">
    <location>
        <begin position="245"/>
        <end position="254"/>
    </location>
</feature>
<evidence type="ECO:0000256" key="4">
    <source>
        <dbReference type="SAM" id="MobiDB-lite"/>
    </source>
</evidence>
<evidence type="ECO:0000259" key="5">
    <source>
        <dbReference type="PROSITE" id="PS00028"/>
    </source>
</evidence>
<feature type="compositionally biased region" description="Low complexity" evidence="4">
    <location>
        <begin position="614"/>
        <end position="624"/>
    </location>
</feature>
<dbReference type="CDD" id="cd00590">
    <property type="entry name" value="RRM_SF"/>
    <property type="match status" value="1"/>
</dbReference>
<feature type="compositionally biased region" description="Acidic residues" evidence="4">
    <location>
        <begin position="590"/>
        <end position="601"/>
    </location>
</feature>
<comment type="caution">
    <text evidence="6">The sequence shown here is derived from an EMBL/GenBank/DDBJ whole genome shotgun (WGS) entry which is preliminary data.</text>
</comment>